<accession>X1S3F9</accession>
<dbReference type="GO" id="GO:0005524">
    <property type="term" value="F:ATP binding"/>
    <property type="evidence" value="ECO:0007669"/>
    <property type="project" value="UniProtKB-KW"/>
</dbReference>
<dbReference type="Gene3D" id="3.30.470.20">
    <property type="entry name" value="ATP-grasp fold, B domain"/>
    <property type="match status" value="1"/>
</dbReference>
<comment type="caution">
    <text evidence="5">The sequence shown here is derived from an EMBL/GenBank/DDBJ whole genome shotgun (WGS) entry which is preliminary data.</text>
</comment>
<feature type="domain" description="ATP-grasp" evidence="4">
    <location>
        <begin position="132"/>
        <end position="305"/>
    </location>
</feature>
<dbReference type="Pfam" id="PF02655">
    <property type="entry name" value="ATP-grasp_3"/>
    <property type="match status" value="1"/>
</dbReference>
<dbReference type="InterPro" id="IPR052032">
    <property type="entry name" value="ATP-dep_AA_Ligase"/>
</dbReference>
<dbReference type="PANTHER" id="PTHR43585">
    <property type="entry name" value="FUMIPYRROLE BIOSYNTHESIS PROTEIN C"/>
    <property type="match status" value="1"/>
</dbReference>
<keyword evidence="3" id="KW-0067">ATP-binding</keyword>
<reference evidence="5" key="1">
    <citation type="journal article" date="2014" name="Front. Microbiol.">
        <title>High frequency of phylogenetically diverse reductive dehalogenase-homologous genes in deep subseafloor sedimentary metagenomes.</title>
        <authorList>
            <person name="Kawai M."/>
            <person name="Futagami T."/>
            <person name="Toyoda A."/>
            <person name="Takaki Y."/>
            <person name="Nishi S."/>
            <person name="Hori S."/>
            <person name="Arai W."/>
            <person name="Tsubouchi T."/>
            <person name="Morono Y."/>
            <person name="Uchiyama I."/>
            <person name="Ito T."/>
            <person name="Fujiyama A."/>
            <person name="Inagaki F."/>
            <person name="Takami H."/>
        </authorList>
    </citation>
    <scope>NUCLEOTIDE SEQUENCE</scope>
    <source>
        <strain evidence="5">Expedition CK06-06</strain>
    </source>
</reference>
<sequence length="334" mass="37368">IKIEKRKTNNKNNLGVLFTCIGRRVSLLNSFRRAAGQLKINASFFGTDTTELSSALQLCDEGFLVKPTTHAGYIGQLLSIIKANRVKLLVPTVDLDLKVLAQNKPRFASVGCRVLVSTPEVIDICQDKRKMYRFLIKNGFDTSLTMSIRSALLKKKLNWPCFLKPWDGYAGRGNAIVNNRRELLFYAKRIPNAICQEFIKGTEYSCDVYVDFGMKVCCVVPRKRIEVRAGEVSKGQVVKNPRIMSEAAMLVETLGAGPGVITLQLFLTDDDRVKFIEINPRFGGGAPLSIKAGADFPKWILQEASGKKPNIRSNGFKDDLIMLRYDGEVWLENP</sequence>
<protein>
    <recommendedName>
        <fullName evidence="4">ATP-grasp domain-containing protein</fullName>
    </recommendedName>
</protein>
<dbReference type="InterPro" id="IPR003806">
    <property type="entry name" value="ATP-grasp_PylC-type"/>
</dbReference>
<dbReference type="InterPro" id="IPR013815">
    <property type="entry name" value="ATP_grasp_subdomain_1"/>
</dbReference>
<dbReference type="GO" id="GO:0046872">
    <property type="term" value="F:metal ion binding"/>
    <property type="evidence" value="ECO:0007669"/>
    <property type="project" value="InterPro"/>
</dbReference>
<feature type="non-terminal residue" evidence="5">
    <location>
        <position position="1"/>
    </location>
</feature>
<evidence type="ECO:0000256" key="1">
    <source>
        <dbReference type="ARBA" id="ARBA00022598"/>
    </source>
</evidence>
<dbReference type="SUPFAM" id="SSF56059">
    <property type="entry name" value="Glutathione synthetase ATP-binding domain-like"/>
    <property type="match status" value="1"/>
</dbReference>
<evidence type="ECO:0000256" key="3">
    <source>
        <dbReference type="ARBA" id="ARBA00022840"/>
    </source>
</evidence>
<gene>
    <name evidence="5" type="ORF">S12H4_17965</name>
</gene>
<dbReference type="PROSITE" id="PS50975">
    <property type="entry name" value="ATP_GRASP"/>
    <property type="match status" value="1"/>
</dbReference>
<organism evidence="5">
    <name type="scientific">marine sediment metagenome</name>
    <dbReference type="NCBI Taxonomy" id="412755"/>
    <lineage>
        <taxon>unclassified sequences</taxon>
        <taxon>metagenomes</taxon>
        <taxon>ecological metagenomes</taxon>
    </lineage>
</organism>
<keyword evidence="1" id="KW-0436">Ligase</keyword>
<evidence type="ECO:0000259" key="4">
    <source>
        <dbReference type="PROSITE" id="PS50975"/>
    </source>
</evidence>
<dbReference type="EMBL" id="BARW01008831">
    <property type="protein sequence ID" value="GAI87552.1"/>
    <property type="molecule type" value="Genomic_DNA"/>
</dbReference>
<dbReference type="PANTHER" id="PTHR43585:SF2">
    <property type="entry name" value="ATP-GRASP ENZYME FSQD"/>
    <property type="match status" value="1"/>
</dbReference>
<dbReference type="GO" id="GO:0016874">
    <property type="term" value="F:ligase activity"/>
    <property type="evidence" value="ECO:0007669"/>
    <property type="project" value="UniProtKB-KW"/>
</dbReference>
<dbReference type="AlphaFoldDB" id="X1S3F9"/>
<proteinExistence type="predicted"/>
<dbReference type="InterPro" id="IPR048764">
    <property type="entry name" value="PylC_N"/>
</dbReference>
<keyword evidence="2" id="KW-0547">Nucleotide-binding</keyword>
<name>X1S3F9_9ZZZZ</name>
<dbReference type="InterPro" id="IPR011761">
    <property type="entry name" value="ATP-grasp"/>
</dbReference>
<evidence type="ECO:0000313" key="5">
    <source>
        <dbReference type="EMBL" id="GAI87552.1"/>
    </source>
</evidence>
<dbReference type="Gene3D" id="3.30.1490.20">
    <property type="entry name" value="ATP-grasp fold, A domain"/>
    <property type="match status" value="1"/>
</dbReference>
<evidence type="ECO:0000256" key="2">
    <source>
        <dbReference type="ARBA" id="ARBA00022741"/>
    </source>
</evidence>
<dbReference type="Gene3D" id="3.40.50.20">
    <property type="match status" value="1"/>
</dbReference>
<dbReference type="Pfam" id="PF21360">
    <property type="entry name" value="PylC-like_N"/>
    <property type="match status" value="1"/>
</dbReference>